<organism evidence="2 3">
    <name type="scientific">Pristionchus entomophagus</name>
    <dbReference type="NCBI Taxonomy" id="358040"/>
    <lineage>
        <taxon>Eukaryota</taxon>
        <taxon>Metazoa</taxon>
        <taxon>Ecdysozoa</taxon>
        <taxon>Nematoda</taxon>
        <taxon>Chromadorea</taxon>
        <taxon>Rhabditida</taxon>
        <taxon>Rhabditina</taxon>
        <taxon>Diplogasteromorpha</taxon>
        <taxon>Diplogasteroidea</taxon>
        <taxon>Neodiplogasteridae</taxon>
        <taxon>Pristionchus</taxon>
    </lineage>
</organism>
<dbReference type="AlphaFoldDB" id="A0AAV5T0R6"/>
<protein>
    <submittedName>
        <fullName evidence="2">Uncharacterized protein</fullName>
    </submittedName>
</protein>
<proteinExistence type="predicted"/>
<evidence type="ECO:0000313" key="3">
    <source>
        <dbReference type="Proteomes" id="UP001432027"/>
    </source>
</evidence>
<comment type="caution">
    <text evidence="2">The sequence shown here is derived from an EMBL/GenBank/DDBJ whole genome shotgun (WGS) entry which is preliminary data.</text>
</comment>
<keyword evidence="3" id="KW-1185">Reference proteome</keyword>
<feature type="coiled-coil region" evidence="1">
    <location>
        <begin position="5"/>
        <end position="57"/>
    </location>
</feature>
<accession>A0AAV5T0R6</accession>
<name>A0AAV5T0R6_9BILA</name>
<reference evidence="2" key="1">
    <citation type="submission" date="2023-10" db="EMBL/GenBank/DDBJ databases">
        <title>Genome assembly of Pristionchus species.</title>
        <authorList>
            <person name="Yoshida K."/>
            <person name="Sommer R.J."/>
        </authorList>
    </citation>
    <scope>NUCLEOTIDE SEQUENCE</scope>
    <source>
        <strain evidence="2">RS0144</strain>
    </source>
</reference>
<feature type="non-terminal residue" evidence="2">
    <location>
        <position position="251"/>
    </location>
</feature>
<dbReference type="EMBL" id="BTSX01000003">
    <property type="protein sequence ID" value="GMS88908.1"/>
    <property type="molecule type" value="Genomic_DNA"/>
</dbReference>
<evidence type="ECO:0000313" key="2">
    <source>
        <dbReference type="EMBL" id="GMS88908.1"/>
    </source>
</evidence>
<dbReference type="Proteomes" id="UP001432027">
    <property type="component" value="Unassembled WGS sequence"/>
</dbReference>
<evidence type="ECO:0000256" key="1">
    <source>
        <dbReference type="SAM" id="Coils"/>
    </source>
</evidence>
<keyword evidence="1" id="KW-0175">Coiled coil</keyword>
<feature type="non-terminal residue" evidence="2">
    <location>
        <position position="1"/>
    </location>
</feature>
<gene>
    <name evidence="2" type="ORF">PENTCL1PPCAC_11083</name>
</gene>
<sequence>LRMDEEAAEEQRREREERLMQLRHLRELPMHQRELLLNRLREEENEAQMQQAEGRDNGWNERNQIPNEGWRGEVLEPLHIQVELDAAQVQQMNGRQEEPNDGIEWDQINVDGRPIEVQGGWFAPPHQDFMGAGEWQAPLPPPFGDDRELMAPPVYQFGAHGAWLAPPPPGFGPQDAWLPPHLLPPNVPGLWEVHPYPPFGVGDVRNFPLPLPFGAHEARNFPPPLPFPLRPLFLVGELRDEGGEREGRRQR</sequence>